<evidence type="ECO:0000256" key="1">
    <source>
        <dbReference type="ARBA" id="ARBA00022884"/>
    </source>
</evidence>
<dbReference type="SMART" id="SM00360">
    <property type="entry name" value="RRM"/>
    <property type="match status" value="1"/>
</dbReference>
<dbReference type="SUPFAM" id="SSF54928">
    <property type="entry name" value="RNA-binding domain, RBD"/>
    <property type="match status" value="1"/>
</dbReference>
<sequence>MPWSSGAKPPKKAEAVKAFAFKARNPFEEKKRAEEARRKRDQEEAAACFADFFAEFADDEPKKGFVRGGVVNDDIFGEDIEEENKPKRKKPKSNMEIFREKLKREQERREARNEARRDDGNVDLRASDSLARSLDATTPTESETTNLYVNNLPTTFKEDLLAQLFGVHGPLASVKIMWPRHPSEVRDNLCGFVAFMRRADAQRALEKLNGALVEGHDIKTGWAKAVPIPPKPYYIQPEAVKEDYGLPFNAQPLKPPPSGRIDEEERAYHTRHSVVRVQTPADPAVRQLIHRVIEYVINHGPHFETLLIQSIERDPQLAFLTAFKSPNHVYYRWKLFSLLQGEDPDSWKETKFRMYEDGPWWIPPGMDKTGTSSRSHLTPSERDELENRLQNMTTERRDIGDTMWFCMMHSEAFQEIVDAIEESLTMLETPISLKVARLFLISDILHNSTAKVKKAGFFRLQLQSKLENIFYHLHLAYRAITGRLRAEQFRKHVISCLNVWQQWTIYPRDFLDGLHKIFHEGREDQASNADAGTGPAQDPKIVEEDVDGVPLEDEDEDVDGVPMEEDDDDDGVDGKPLEEEDDDDDDVDGQPLEEE</sequence>
<dbReference type="InterPro" id="IPR035967">
    <property type="entry name" value="SWAP/Surp_sf"/>
</dbReference>
<keyword evidence="8" id="KW-1185">Reference proteome</keyword>
<dbReference type="SMART" id="SM00648">
    <property type="entry name" value="SWAP"/>
    <property type="match status" value="1"/>
</dbReference>
<dbReference type="PROSITE" id="PS50128">
    <property type="entry name" value="SURP"/>
    <property type="match status" value="1"/>
</dbReference>
<feature type="compositionally biased region" description="Acidic residues" evidence="3">
    <location>
        <begin position="544"/>
        <end position="571"/>
    </location>
</feature>
<feature type="domain" description="CID" evidence="6">
    <location>
        <begin position="377"/>
        <end position="522"/>
    </location>
</feature>
<accession>A9UTE3</accession>
<dbReference type="PANTHER" id="PTHR23140:SF0">
    <property type="entry name" value="U2 SNRNP-ASSOCIATED SURP MOTIF-CONTAINING PROTEIN"/>
    <property type="match status" value="1"/>
</dbReference>
<feature type="compositionally biased region" description="Basic and acidic residues" evidence="3">
    <location>
        <begin position="97"/>
        <end position="126"/>
    </location>
</feature>
<dbReference type="PROSITE" id="PS50102">
    <property type="entry name" value="RRM"/>
    <property type="match status" value="1"/>
</dbReference>
<dbReference type="SUPFAM" id="SSF109905">
    <property type="entry name" value="Surp module (SWAP domain)"/>
    <property type="match status" value="1"/>
</dbReference>
<dbReference type="PROSITE" id="PS51391">
    <property type="entry name" value="CID"/>
    <property type="match status" value="1"/>
</dbReference>
<keyword evidence="1 2" id="KW-0694">RNA-binding</keyword>
<dbReference type="SMART" id="SM00582">
    <property type="entry name" value="RPR"/>
    <property type="match status" value="1"/>
</dbReference>
<dbReference type="AlphaFoldDB" id="A9UTE3"/>
<feature type="domain" description="SURP motif" evidence="5">
    <location>
        <begin position="288"/>
        <end position="331"/>
    </location>
</feature>
<dbReference type="Pfam" id="PF01805">
    <property type="entry name" value="Surp"/>
    <property type="match status" value="1"/>
</dbReference>
<evidence type="ECO:0000259" key="6">
    <source>
        <dbReference type="PROSITE" id="PS51391"/>
    </source>
</evidence>
<dbReference type="RefSeq" id="XP_001743655.1">
    <property type="nucleotide sequence ID" value="XM_001743603.1"/>
</dbReference>
<dbReference type="InterPro" id="IPR035009">
    <property type="entry name" value="SR140_RRM"/>
</dbReference>
<dbReference type="CDD" id="cd12223">
    <property type="entry name" value="RRM_SR140"/>
    <property type="match status" value="1"/>
</dbReference>
<name>A9UTE3_MONBE</name>
<dbReference type="Gene3D" id="1.10.10.790">
    <property type="entry name" value="Surp module"/>
    <property type="match status" value="1"/>
</dbReference>
<dbReference type="GO" id="GO:0006396">
    <property type="term" value="P:RNA processing"/>
    <property type="evidence" value="ECO:0007669"/>
    <property type="project" value="InterPro"/>
</dbReference>
<dbReference type="GO" id="GO:0005634">
    <property type="term" value="C:nucleus"/>
    <property type="evidence" value="ECO:0000318"/>
    <property type="project" value="GO_Central"/>
</dbReference>
<dbReference type="Gene3D" id="1.25.40.90">
    <property type="match status" value="1"/>
</dbReference>
<evidence type="ECO:0000259" key="4">
    <source>
        <dbReference type="PROSITE" id="PS50102"/>
    </source>
</evidence>
<dbReference type="InterPro" id="IPR035979">
    <property type="entry name" value="RBD_domain_sf"/>
</dbReference>
<feature type="region of interest" description="Disordered" evidence="3">
    <location>
        <begin position="82"/>
        <end position="142"/>
    </location>
</feature>
<dbReference type="SUPFAM" id="SSF48464">
    <property type="entry name" value="ENTH/VHS domain"/>
    <property type="match status" value="1"/>
</dbReference>
<dbReference type="KEGG" id="mbr:MONBRDRAFT_23437"/>
<evidence type="ECO:0000256" key="3">
    <source>
        <dbReference type="SAM" id="MobiDB-lite"/>
    </source>
</evidence>
<dbReference type="InterPro" id="IPR051485">
    <property type="entry name" value="SR-CTD_assoc_factor"/>
</dbReference>
<protein>
    <recommendedName>
        <fullName evidence="9">U2 snRNP-associated SURP motif-containing protein</fullName>
    </recommendedName>
</protein>
<dbReference type="InterPro" id="IPR000504">
    <property type="entry name" value="RRM_dom"/>
</dbReference>
<dbReference type="InterPro" id="IPR006569">
    <property type="entry name" value="CID_dom"/>
</dbReference>
<dbReference type="Proteomes" id="UP000001357">
    <property type="component" value="Unassembled WGS sequence"/>
</dbReference>
<evidence type="ECO:0008006" key="9">
    <source>
        <dbReference type="Google" id="ProtNLM"/>
    </source>
</evidence>
<evidence type="ECO:0000313" key="8">
    <source>
        <dbReference type="Proteomes" id="UP000001357"/>
    </source>
</evidence>
<dbReference type="eggNOG" id="KOG0151">
    <property type="taxonomic scope" value="Eukaryota"/>
</dbReference>
<reference evidence="7 8" key="1">
    <citation type="journal article" date="2008" name="Nature">
        <title>The genome of the choanoflagellate Monosiga brevicollis and the origin of metazoans.</title>
        <authorList>
            <consortium name="JGI Sequencing"/>
            <person name="King N."/>
            <person name="Westbrook M.J."/>
            <person name="Young S.L."/>
            <person name="Kuo A."/>
            <person name="Abedin M."/>
            <person name="Chapman J."/>
            <person name="Fairclough S."/>
            <person name="Hellsten U."/>
            <person name="Isogai Y."/>
            <person name="Letunic I."/>
            <person name="Marr M."/>
            <person name="Pincus D."/>
            <person name="Putnam N."/>
            <person name="Rokas A."/>
            <person name="Wright K.J."/>
            <person name="Zuzow R."/>
            <person name="Dirks W."/>
            <person name="Good M."/>
            <person name="Goodstein D."/>
            <person name="Lemons D."/>
            <person name="Li W."/>
            <person name="Lyons J.B."/>
            <person name="Morris A."/>
            <person name="Nichols S."/>
            <person name="Richter D.J."/>
            <person name="Salamov A."/>
            <person name="Bork P."/>
            <person name="Lim W.A."/>
            <person name="Manning G."/>
            <person name="Miller W.T."/>
            <person name="McGinnis W."/>
            <person name="Shapiro H."/>
            <person name="Tjian R."/>
            <person name="Grigoriev I.V."/>
            <person name="Rokhsar D."/>
        </authorList>
    </citation>
    <scope>NUCLEOTIDE SEQUENCE [LARGE SCALE GENOMIC DNA]</scope>
    <source>
        <strain evidence="8">MX1 / ATCC 50154</strain>
    </source>
</reference>
<dbReference type="GO" id="GO:0003723">
    <property type="term" value="F:RNA binding"/>
    <property type="evidence" value="ECO:0000318"/>
    <property type="project" value="GO_Central"/>
</dbReference>
<proteinExistence type="predicted"/>
<evidence type="ECO:0000259" key="5">
    <source>
        <dbReference type="PROSITE" id="PS50128"/>
    </source>
</evidence>
<dbReference type="InterPro" id="IPR000061">
    <property type="entry name" value="Surp"/>
</dbReference>
<dbReference type="EMBL" id="CH991545">
    <property type="protein sequence ID" value="EDQ91233.1"/>
    <property type="molecule type" value="Genomic_DNA"/>
</dbReference>
<feature type="compositionally biased region" description="Acidic residues" evidence="3">
    <location>
        <begin position="578"/>
        <end position="595"/>
    </location>
</feature>
<feature type="region of interest" description="Disordered" evidence="3">
    <location>
        <begin position="522"/>
        <end position="595"/>
    </location>
</feature>
<dbReference type="STRING" id="81824.A9UTE3"/>
<dbReference type="InterPro" id="IPR012677">
    <property type="entry name" value="Nucleotide-bd_a/b_plait_sf"/>
</dbReference>
<dbReference type="InterPro" id="IPR008942">
    <property type="entry name" value="ENTH_VHS"/>
</dbReference>
<organism evidence="7 8">
    <name type="scientific">Monosiga brevicollis</name>
    <name type="common">Choanoflagellate</name>
    <dbReference type="NCBI Taxonomy" id="81824"/>
    <lineage>
        <taxon>Eukaryota</taxon>
        <taxon>Choanoflagellata</taxon>
        <taxon>Craspedida</taxon>
        <taxon>Salpingoecidae</taxon>
        <taxon>Monosiga</taxon>
    </lineage>
</organism>
<dbReference type="GeneID" id="5889121"/>
<dbReference type="OMA" id="MIFCTRH"/>
<evidence type="ECO:0000256" key="2">
    <source>
        <dbReference type="PROSITE-ProRule" id="PRU00176"/>
    </source>
</evidence>
<evidence type="ECO:0000313" key="7">
    <source>
        <dbReference type="EMBL" id="EDQ91233.1"/>
    </source>
</evidence>
<feature type="domain" description="RRM" evidence="4">
    <location>
        <begin position="145"/>
        <end position="225"/>
    </location>
</feature>
<dbReference type="Pfam" id="PF00076">
    <property type="entry name" value="RRM_1"/>
    <property type="match status" value="1"/>
</dbReference>
<gene>
    <name evidence="7" type="ORF">MONBRDRAFT_23437</name>
</gene>
<dbReference type="InParanoid" id="A9UTE3"/>
<dbReference type="Gene3D" id="3.30.70.330">
    <property type="match status" value="1"/>
</dbReference>
<dbReference type="PANTHER" id="PTHR23140">
    <property type="entry name" value="RNA PROCESSING PROTEIN LD23810P"/>
    <property type="match status" value="1"/>
</dbReference>
<dbReference type="Pfam" id="PF04818">
    <property type="entry name" value="CID"/>
    <property type="match status" value="1"/>
</dbReference>